<dbReference type="RefSeq" id="WP_382274421.1">
    <property type="nucleotide sequence ID" value="NZ_JBHSAQ010000010.1"/>
</dbReference>
<sequence>MGLFTGIGLRLYLGTDSDWSAFLIVFVVSVAGITFSWVVSAALFGDAGESGRIPGFFLAVLLGSVLARAWNAGRRPGVAE</sequence>
<keyword evidence="3" id="KW-1185">Reference proteome</keyword>
<evidence type="ECO:0008006" key="4">
    <source>
        <dbReference type="Google" id="ProtNLM"/>
    </source>
</evidence>
<feature type="transmembrane region" description="Helical" evidence="1">
    <location>
        <begin position="20"/>
        <end position="44"/>
    </location>
</feature>
<evidence type="ECO:0000313" key="3">
    <source>
        <dbReference type="Proteomes" id="UP001595846"/>
    </source>
</evidence>
<dbReference type="Proteomes" id="UP001595846">
    <property type="component" value="Unassembled WGS sequence"/>
</dbReference>
<organism evidence="2 3">
    <name type="scientific">Halovivax cerinus</name>
    <dbReference type="NCBI Taxonomy" id="1487865"/>
    <lineage>
        <taxon>Archaea</taxon>
        <taxon>Methanobacteriati</taxon>
        <taxon>Methanobacteriota</taxon>
        <taxon>Stenosarchaea group</taxon>
        <taxon>Halobacteria</taxon>
        <taxon>Halobacteriales</taxon>
        <taxon>Natrialbaceae</taxon>
        <taxon>Halovivax</taxon>
    </lineage>
</organism>
<reference evidence="2 3" key="1">
    <citation type="journal article" date="2019" name="Int. J. Syst. Evol. Microbiol.">
        <title>The Global Catalogue of Microorganisms (GCM) 10K type strain sequencing project: providing services to taxonomists for standard genome sequencing and annotation.</title>
        <authorList>
            <consortium name="The Broad Institute Genomics Platform"/>
            <consortium name="The Broad Institute Genome Sequencing Center for Infectious Disease"/>
            <person name="Wu L."/>
            <person name="Ma J."/>
        </authorList>
    </citation>
    <scope>NUCLEOTIDE SEQUENCE [LARGE SCALE GENOMIC DNA]</scope>
    <source>
        <strain evidence="2 3">IBRC-M 10256</strain>
    </source>
</reference>
<dbReference type="AlphaFoldDB" id="A0ABD5NPV1"/>
<evidence type="ECO:0000313" key="2">
    <source>
        <dbReference type="EMBL" id="MFC3959021.1"/>
    </source>
</evidence>
<proteinExistence type="predicted"/>
<keyword evidence="1" id="KW-0472">Membrane</keyword>
<dbReference type="EMBL" id="JBHSAQ010000010">
    <property type="protein sequence ID" value="MFC3959021.1"/>
    <property type="molecule type" value="Genomic_DNA"/>
</dbReference>
<name>A0ABD5NPV1_9EURY</name>
<gene>
    <name evidence="2" type="ORF">ACFOUR_11665</name>
</gene>
<comment type="caution">
    <text evidence="2">The sequence shown here is derived from an EMBL/GenBank/DDBJ whole genome shotgun (WGS) entry which is preliminary data.</text>
</comment>
<keyword evidence="1" id="KW-1133">Transmembrane helix</keyword>
<protein>
    <recommendedName>
        <fullName evidence="4">GlsB/YeaQ/YmgE family stress response membrane protein</fullName>
    </recommendedName>
</protein>
<keyword evidence="1" id="KW-0812">Transmembrane</keyword>
<feature type="transmembrane region" description="Helical" evidence="1">
    <location>
        <begin position="56"/>
        <end position="73"/>
    </location>
</feature>
<accession>A0ABD5NPV1</accession>
<evidence type="ECO:0000256" key="1">
    <source>
        <dbReference type="SAM" id="Phobius"/>
    </source>
</evidence>